<dbReference type="Proteomes" id="UP000422108">
    <property type="component" value="Chromosome"/>
</dbReference>
<gene>
    <name evidence="1" type="ORF">DSCOOX_22530</name>
</gene>
<evidence type="ECO:0000313" key="1">
    <source>
        <dbReference type="EMBL" id="BBO89073.1"/>
    </source>
</evidence>
<protein>
    <submittedName>
        <fullName evidence="1">Uncharacterized protein</fullName>
    </submittedName>
</protein>
<dbReference type="AlphaFoldDB" id="A0A5K8A8U1"/>
<proteinExistence type="predicted"/>
<reference evidence="1 2" key="1">
    <citation type="submission" date="2019-11" db="EMBL/GenBank/DDBJ databases">
        <title>Comparative genomics of hydrocarbon-degrading Desulfosarcina strains.</title>
        <authorList>
            <person name="Watanabe M."/>
            <person name="Kojima H."/>
            <person name="Fukui M."/>
        </authorList>
    </citation>
    <scope>NUCLEOTIDE SEQUENCE [LARGE SCALE GENOMIC DNA]</scope>
    <source>
        <strain evidence="2">oXyS1</strain>
    </source>
</reference>
<dbReference type="EMBL" id="AP021879">
    <property type="protein sequence ID" value="BBO89073.1"/>
    <property type="molecule type" value="Genomic_DNA"/>
</dbReference>
<organism evidence="1 2">
    <name type="scientific">Desulfosarcina ovata subsp. ovata</name>
    <dbReference type="NCBI Taxonomy" id="2752305"/>
    <lineage>
        <taxon>Bacteria</taxon>
        <taxon>Pseudomonadati</taxon>
        <taxon>Thermodesulfobacteriota</taxon>
        <taxon>Desulfobacteria</taxon>
        <taxon>Desulfobacterales</taxon>
        <taxon>Desulfosarcinaceae</taxon>
        <taxon>Desulfosarcina</taxon>
    </lineage>
</organism>
<evidence type="ECO:0000313" key="2">
    <source>
        <dbReference type="Proteomes" id="UP000422108"/>
    </source>
</evidence>
<keyword evidence="2" id="KW-1185">Reference proteome</keyword>
<name>A0A5K8A8U1_9BACT</name>
<accession>A0A5K8A8U1</accession>
<dbReference type="RefSeq" id="WP_155310307.1">
    <property type="nucleotide sequence ID" value="NZ_AP021879.1"/>
</dbReference>
<sequence length="111" mass="13202">MISKNCSIEEFVKAVKEKEPQEIIYLANQEATKSDRIVLKKRKKAKVEQYQNYSRQLKDLINYHRYAVKPRRKTKIIYNLYMKYWGQTEPAPTVLLLPKPVTKLEDIQKTA</sequence>